<gene>
    <name evidence="1" type="ORF">BHYA_0278g00030</name>
</gene>
<keyword evidence="2" id="KW-1185">Reference proteome</keyword>
<comment type="caution">
    <text evidence="1">The sequence shown here is derived from an EMBL/GenBank/DDBJ whole genome shotgun (WGS) entry which is preliminary data.</text>
</comment>
<accession>A0A4Z1GGB3</accession>
<dbReference type="EMBL" id="PQXK01000278">
    <property type="protein sequence ID" value="TGO32927.1"/>
    <property type="molecule type" value="Genomic_DNA"/>
</dbReference>
<dbReference type="AlphaFoldDB" id="A0A4Z1GGB3"/>
<proteinExistence type="predicted"/>
<name>A0A4Z1GGB3_9HELO</name>
<evidence type="ECO:0000313" key="1">
    <source>
        <dbReference type="EMBL" id="TGO32927.1"/>
    </source>
</evidence>
<evidence type="ECO:0000313" key="2">
    <source>
        <dbReference type="Proteomes" id="UP000297814"/>
    </source>
</evidence>
<protein>
    <submittedName>
        <fullName evidence="1">Uncharacterized protein</fullName>
    </submittedName>
</protein>
<sequence length="108" mass="12411">MQPLRTSSSQIPTPMLSTPSFWSVRDDDEWYNQFAVVAQTQYYGSFRCMINGKRCRYDYEKEKAMKSLLWVSTQLSINSNTQVVIFDSHTPEAMVDGSIKSRPSMLGL</sequence>
<reference evidence="1 2" key="1">
    <citation type="submission" date="2017-12" db="EMBL/GenBank/DDBJ databases">
        <title>Comparative genomics of Botrytis spp.</title>
        <authorList>
            <person name="Valero-Jimenez C.A."/>
            <person name="Tapia P."/>
            <person name="Veloso J."/>
            <person name="Silva-Moreno E."/>
            <person name="Staats M."/>
            <person name="Valdes J.H."/>
            <person name="Van Kan J.A.L."/>
        </authorList>
    </citation>
    <scope>NUCLEOTIDE SEQUENCE [LARGE SCALE GENOMIC DNA]</scope>
    <source>
        <strain evidence="1 2">Bh0001</strain>
    </source>
</reference>
<organism evidence="1 2">
    <name type="scientific">Botrytis hyacinthi</name>
    <dbReference type="NCBI Taxonomy" id="278943"/>
    <lineage>
        <taxon>Eukaryota</taxon>
        <taxon>Fungi</taxon>
        <taxon>Dikarya</taxon>
        <taxon>Ascomycota</taxon>
        <taxon>Pezizomycotina</taxon>
        <taxon>Leotiomycetes</taxon>
        <taxon>Helotiales</taxon>
        <taxon>Sclerotiniaceae</taxon>
        <taxon>Botrytis</taxon>
    </lineage>
</organism>
<dbReference type="Proteomes" id="UP000297814">
    <property type="component" value="Unassembled WGS sequence"/>
</dbReference>